<dbReference type="EMBL" id="MHNK01000001">
    <property type="protein sequence ID" value="OGZ44620.1"/>
    <property type="molecule type" value="Genomic_DNA"/>
</dbReference>
<dbReference type="EC" id="3.1.11.6" evidence="6"/>
<dbReference type="GO" id="GO:0006308">
    <property type="term" value="P:DNA catabolic process"/>
    <property type="evidence" value="ECO:0007669"/>
    <property type="project" value="UniProtKB-UniRule"/>
</dbReference>
<evidence type="ECO:0000256" key="6">
    <source>
        <dbReference type="HAMAP-Rule" id="MF_00337"/>
    </source>
</evidence>
<comment type="catalytic activity">
    <reaction evidence="6">
        <text>Exonucleolytic cleavage in either 5'- to 3'- or 3'- to 5'-direction to yield nucleoside 5'-phosphates.</text>
        <dbReference type="EC" id="3.1.11.6"/>
    </reaction>
</comment>
<evidence type="ECO:0000256" key="3">
    <source>
        <dbReference type="ARBA" id="ARBA00022722"/>
    </source>
</evidence>
<dbReference type="GO" id="GO:0008855">
    <property type="term" value="F:exodeoxyribonuclease VII activity"/>
    <property type="evidence" value="ECO:0007669"/>
    <property type="project" value="UniProtKB-UniRule"/>
</dbReference>
<accession>A0A1G2G3U1</accession>
<dbReference type="NCBIfam" id="TIGR01280">
    <property type="entry name" value="xseB"/>
    <property type="match status" value="1"/>
</dbReference>
<comment type="similarity">
    <text evidence="1 6">Belongs to the XseB family.</text>
</comment>
<dbReference type="PANTHER" id="PTHR34137">
    <property type="entry name" value="EXODEOXYRIBONUCLEASE 7 SMALL SUBUNIT"/>
    <property type="match status" value="1"/>
</dbReference>
<evidence type="ECO:0000313" key="8">
    <source>
        <dbReference type="EMBL" id="OGZ44620.1"/>
    </source>
</evidence>
<keyword evidence="2 6" id="KW-0963">Cytoplasm</keyword>
<dbReference type="SUPFAM" id="SSF116842">
    <property type="entry name" value="XseB-like"/>
    <property type="match status" value="1"/>
</dbReference>
<dbReference type="STRING" id="1802114.A2719_04215"/>
<dbReference type="GO" id="GO:0009318">
    <property type="term" value="C:exodeoxyribonuclease VII complex"/>
    <property type="evidence" value="ECO:0007669"/>
    <property type="project" value="UniProtKB-UniRule"/>
</dbReference>
<feature type="coiled-coil region" evidence="7">
    <location>
        <begin position="1"/>
        <end position="70"/>
    </location>
</feature>
<dbReference type="GO" id="GO:0005829">
    <property type="term" value="C:cytosol"/>
    <property type="evidence" value="ECO:0007669"/>
    <property type="project" value="TreeGrafter"/>
</dbReference>
<dbReference type="Proteomes" id="UP000177480">
    <property type="component" value="Unassembled WGS sequence"/>
</dbReference>
<organism evidence="8 9">
    <name type="scientific">Candidatus Ryanbacteria bacterium RIFCSPHIGHO2_01_FULL_45_22</name>
    <dbReference type="NCBI Taxonomy" id="1802114"/>
    <lineage>
        <taxon>Bacteria</taxon>
        <taxon>Candidatus Ryaniibacteriota</taxon>
    </lineage>
</organism>
<evidence type="ECO:0000256" key="5">
    <source>
        <dbReference type="ARBA" id="ARBA00022839"/>
    </source>
</evidence>
<protein>
    <recommendedName>
        <fullName evidence="6">Exodeoxyribonuclease 7 small subunit</fullName>
        <ecNumber evidence="6">3.1.11.6</ecNumber>
    </recommendedName>
    <alternativeName>
        <fullName evidence="6">Exodeoxyribonuclease VII small subunit</fullName>
        <shortName evidence="6">Exonuclease VII small subunit</shortName>
    </alternativeName>
</protein>
<keyword evidence="3 6" id="KW-0540">Nuclease</keyword>
<dbReference type="HAMAP" id="MF_00337">
    <property type="entry name" value="Exonuc_7_S"/>
    <property type="match status" value="1"/>
</dbReference>
<name>A0A1G2G3U1_9BACT</name>
<keyword evidence="4 6" id="KW-0378">Hydrolase</keyword>
<evidence type="ECO:0000256" key="2">
    <source>
        <dbReference type="ARBA" id="ARBA00022490"/>
    </source>
</evidence>
<evidence type="ECO:0000256" key="1">
    <source>
        <dbReference type="ARBA" id="ARBA00009998"/>
    </source>
</evidence>
<dbReference type="InterPro" id="IPR037004">
    <property type="entry name" value="Exonuc_VII_ssu_sf"/>
</dbReference>
<proteinExistence type="inferred from homology"/>
<evidence type="ECO:0000256" key="7">
    <source>
        <dbReference type="SAM" id="Coils"/>
    </source>
</evidence>
<dbReference type="PANTHER" id="PTHR34137:SF1">
    <property type="entry name" value="EXODEOXYRIBONUCLEASE 7 SMALL SUBUNIT"/>
    <property type="match status" value="1"/>
</dbReference>
<comment type="subunit">
    <text evidence="6">Heterooligomer composed of large and small subunits.</text>
</comment>
<keyword evidence="7" id="KW-0175">Coiled coil</keyword>
<comment type="caution">
    <text evidence="8">The sequence shown here is derived from an EMBL/GenBank/DDBJ whole genome shotgun (WGS) entry which is preliminary data.</text>
</comment>
<dbReference type="Pfam" id="PF02609">
    <property type="entry name" value="Exonuc_VII_S"/>
    <property type="match status" value="1"/>
</dbReference>
<dbReference type="Gene3D" id="1.10.287.1040">
    <property type="entry name" value="Exonuclease VII, small subunit"/>
    <property type="match status" value="1"/>
</dbReference>
<evidence type="ECO:0000313" key="9">
    <source>
        <dbReference type="Proteomes" id="UP000177480"/>
    </source>
</evidence>
<comment type="subcellular location">
    <subcellularLocation>
        <location evidence="6">Cytoplasm</location>
    </subcellularLocation>
</comment>
<evidence type="ECO:0000256" key="4">
    <source>
        <dbReference type="ARBA" id="ARBA00022801"/>
    </source>
</evidence>
<dbReference type="InterPro" id="IPR003761">
    <property type="entry name" value="Exonuc_VII_S"/>
</dbReference>
<gene>
    <name evidence="6" type="primary">xseB</name>
    <name evidence="8" type="ORF">A2719_04215</name>
</gene>
<dbReference type="PIRSF" id="PIRSF006488">
    <property type="entry name" value="Exonuc_VII_S"/>
    <property type="match status" value="1"/>
</dbReference>
<sequence>MNQEKQTIEQSLKRLEKIVEELNARDVDVEEGLKKFKEGVELVKICRNRLGEAENEFKKLQAELTVDSNKEYVDNEV</sequence>
<dbReference type="AlphaFoldDB" id="A0A1G2G3U1"/>
<comment type="function">
    <text evidence="6">Bidirectionally degrades single-stranded DNA into large acid-insoluble oligonucleotides, which are then degraded further into small acid-soluble oligonucleotides.</text>
</comment>
<reference evidence="8 9" key="1">
    <citation type="journal article" date="2016" name="Nat. Commun.">
        <title>Thousands of microbial genomes shed light on interconnected biogeochemical processes in an aquifer system.</title>
        <authorList>
            <person name="Anantharaman K."/>
            <person name="Brown C.T."/>
            <person name="Hug L.A."/>
            <person name="Sharon I."/>
            <person name="Castelle C.J."/>
            <person name="Probst A.J."/>
            <person name="Thomas B.C."/>
            <person name="Singh A."/>
            <person name="Wilkins M.J."/>
            <person name="Karaoz U."/>
            <person name="Brodie E.L."/>
            <person name="Williams K.H."/>
            <person name="Hubbard S.S."/>
            <person name="Banfield J.F."/>
        </authorList>
    </citation>
    <scope>NUCLEOTIDE SEQUENCE [LARGE SCALE GENOMIC DNA]</scope>
</reference>
<keyword evidence="5 6" id="KW-0269">Exonuclease</keyword>